<comment type="caution">
    <text evidence="3">The sequence shown here is derived from an EMBL/GenBank/DDBJ whole genome shotgun (WGS) entry which is preliminary data.</text>
</comment>
<evidence type="ECO:0000256" key="1">
    <source>
        <dbReference type="SAM" id="MobiDB-lite"/>
    </source>
</evidence>
<organism evidence="3 4">
    <name type="scientific">Streptomyces filipinensis</name>
    <dbReference type="NCBI Taxonomy" id="66887"/>
    <lineage>
        <taxon>Bacteria</taxon>
        <taxon>Bacillati</taxon>
        <taxon>Actinomycetota</taxon>
        <taxon>Actinomycetes</taxon>
        <taxon>Kitasatosporales</taxon>
        <taxon>Streptomycetaceae</taxon>
        <taxon>Streptomyces</taxon>
    </lineage>
</organism>
<feature type="domain" description="TerD" evidence="2">
    <location>
        <begin position="222"/>
        <end position="388"/>
    </location>
</feature>
<feature type="region of interest" description="Disordered" evidence="1">
    <location>
        <begin position="165"/>
        <end position="220"/>
    </location>
</feature>
<evidence type="ECO:0000259" key="2">
    <source>
        <dbReference type="Pfam" id="PF02342"/>
    </source>
</evidence>
<feature type="compositionally biased region" description="Pro residues" evidence="1">
    <location>
        <begin position="171"/>
        <end position="199"/>
    </location>
</feature>
<dbReference type="InterPro" id="IPR051324">
    <property type="entry name" value="Stress/Tellurium_Resist"/>
</dbReference>
<dbReference type="Gene3D" id="2.60.60.30">
    <property type="entry name" value="sav2460 like domains"/>
    <property type="match status" value="2"/>
</dbReference>
<name>A0A918II63_9ACTN</name>
<dbReference type="RefSeq" id="WP_191877049.1">
    <property type="nucleotide sequence ID" value="NZ_BMTD01000018.1"/>
</dbReference>
<evidence type="ECO:0000313" key="4">
    <source>
        <dbReference type="Proteomes" id="UP000618795"/>
    </source>
</evidence>
<dbReference type="Proteomes" id="UP000618795">
    <property type="component" value="Unassembled WGS sequence"/>
</dbReference>
<gene>
    <name evidence="3" type="ORF">GCM10010260_64800</name>
</gene>
<reference evidence="3" key="2">
    <citation type="submission" date="2020-09" db="EMBL/GenBank/DDBJ databases">
        <authorList>
            <person name="Sun Q."/>
            <person name="Ohkuma M."/>
        </authorList>
    </citation>
    <scope>NUCLEOTIDE SEQUENCE</scope>
    <source>
        <strain evidence="3">JCM 4369</strain>
    </source>
</reference>
<evidence type="ECO:0000313" key="3">
    <source>
        <dbReference type="EMBL" id="GGV16556.1"/>
    </source>
</evidence>
<reference evidence="3" key="1">
    <citation type="journal article" date="2014" name="Int. J. Syst. Evol. Microbiol.">
        <title>Complete genome sequence of Corynebacterium casei LMG S-19264T (=DSM 44701T), isolated from a smear-ripened cheese.</title>
        <authorList>
            <consortium name="US DOE Joint Genome Institute (JGI-PGF)"/>
            <person name="Walter F."/>
            <person name="Albersmeier A."/>
            <person name="Kalinowski J."/>
            <person name="Ruckert C."/>
        </authorList>
    </citation>
    <scope>NUCLEOTIDE SEQUENCE</scope>
    <source>
        <strain evidence="3">JCM 4369</strain>
    </source>
</reference>
<dbReference type="EMBL" id="BMTD01000018">
    <property type="protein sequence ID" value="GGV16556.1"/>
    <property type="molecule type" value="Genomic_DNA"/>
</dbReference>
<accession>A0A918II63</accession>
<sequence length="404" mass="41790">MTPGSNIPLSAARVTVDVAAPVRLDVSGLLLTADGKVRSDDDFIFYNQPTGSGVTYASGGGAAPDAITVDTAAVPPDIEKIVVTASPDAAGQTFQGIEPTATVRDADGGAVLATFTPPQLGAETALVVVEIYRRGGVWKARAVGQGYADGLAGIATDFGVTVEEPTAPARPAAPPAPAVQTPATPPAPAVQPPATPPAPQVAAAPAAPAPGAGKINLDKGRVSLRKNQTVSLMKGGRPLLSQVKMGLGWEPAFRGADIDLDASVIVYGPQRNHIDSCYFGKLTVLNGAIRHSGDNLTGEGAGDDEVITVDLGRLSQEVTGLVFTVNSFSGQKFTDVAKAYCRLLDATTGEELVRFDLTHAEPQTGVMMAKLIRQFSGEWDMTALGDFVKARTVRNMVEPGARAL</sequence>
<dbReference type="CDD" id="cd06974">
    <property type="entry name" value="TerD_like"/>
    <property type="match status" value="2"/>
</dbReference>
<feature type="domain" description="TerD" evidence="2">
    <location>
        <begin position="20"/>
        <end position="158"/>
    </location>
</feature>
<dbReference type="InterPro" id="IPR003325">
    <property type="entry name" value="TerD"/>
</dbReference>
<dbReference type="Pfam" id="PF02342">
    <property type="entry name" value="TerD"/>
    <property type="match status" value="2"/>
</dbReference>
<dbReference type="PANTHER" id="PTHR32097:SF17">
    <property type="entry name" value="CAMP-BINDING PROTEIN 1-RELATED"/>
    <property type="match status" value="1"/>
</dbReference>
<keyword evidence="4" id="KW-1185">Reference proteome</keyword>
<protein>
    <submittedName>
        <fullName evidence="3">Transport-associated protein</fullName>
    </submittedName>
</protein>
<feature type="compositionally biased region" description="Low complexity" evidence="1">
    <location>
        <begin position="200"/>
        <end position="210"/>
    </location>
</feature>
<proteinExistence type="predicted"/>
<dbReference type="AlphaFoldDB" id="A0A918II63"/>
<dbReference type="PANTHER" id="PTHR32097">
    <property type="entry name" value="CAMP-BINDING PROTEIN 1-RELATED"/>
    <property type="match status" value="1"/>
</dbReference>